<dbReference type="InterPro" id="IPR008979">
    <property type="entry name" value="Galactose-bd-like_sf"/>
</dbReference>
<dbReference type="SUPFAM" id="SSF49303">
    <property type="entry name" value="beta-Galactosidase/glucuronidase domain"/>
    <property type="match status" value="1"/>
</dbReference>
<evidence type="ECO:0000256" key="3">
    <source>
        <dbReference type="ARBA" id="ARBA00023295"/>
    </source>
</evidence>
<evidence type="ECO:0000256" key="1">
    <source>
        <dbReference type="ARBA" id="ARBA00007401"/>
    </source>
</evidence>
<dbReference type="EMBL" id="MAEI02000001">
    <property type="protein sequence ID" value="MEO1781233.1"/>
    <property type="molecule type" value="Genomic_DNA"/>
</dbReference>
<dbReference type="InterPro" id="IPR036156">
    <property type="entry name" value="Beta-gal/glucu_dom_sf"/>
</dbReference>
<feature type="domain" description="Glycoside hydrolase family 2 immunoglobulin-like beta-sandwich" evidence="4">
    <location>
        <begin position="221"/>
        <end position="311"/>
    </location>
</feature>
<dbReference type="SUPFAM" id="SSF51445">
    <property type="entry name" value="(Trans)glycosidases"/>
    <property type="match status" value="1"/>
</dbReference>
<dbReference type="SUPFAM" id="SSF49785">
    <property type="entry name" value="Galactose-binding domain-like"/>
    <property type="match status" value="1"/>
</dbReference>
<organism evidence="7 8">
    <name type="scientific">Enterococcus diestrammenae</name>
    <dbReference type="NCBI Taxonomy" id="1155073"/>
    <lineage>
        <taxon>Bacteria</taxon>
        <taxon>Bacillati</taxon>
        <taxon>Bacillota</taxon>
        <taxon>Bacilli</taxon>
        <taxon>Lactobacillales</taxon>
        <taxon>Enterococcaceae</taxon>
        <taxon>Enterococcus</taxon>
    </lineage>
</organism>
<dbReference type="Proteomes" id="UP001429357">
    <property type="component" value="Unassembled WGS sequence"/>
</dbReference>
<reference evidence="7" key="2">
    <citation type="submission" date="2024-02" db="EMBL/GenBank/DDBJ databases">
        <title>The Genome Sequence of Enterococcus diestrammenae JM9A.</title>
        <authorList>
            <person name="Earl A."/>
            <person name="Manson A."/>
            <person name="Gilmore M."/>
            <person name="Sanders J."/>
            <person name="Shea T."/>
            <person name="Howe W."/>
            <person name="Livny J."/>
            <person name="Cuomo C."/>
            <person name="Neafsey D."/>
            <person name="Birren B."/>
        </authorList>
    </citation>
    <scope>NUCLEOTIDE SEQUENCE</scope>
    <source>
        <strain evidence="7">JM9A</strain>
    </source>
</reference>
<dbReference type="PANTHER" id="PTHR42732:SF3">
    <property type="entry name" value="HYDROLASE"/>
    <property type="match status" value="1"/>
</dbReference>
<evidence type="ECO:0000256" key="2">
    <source>
        <dbReference type="ARBA" id="ARBA00022801"/>
    </source>
</evidence>
<dbReference type="InterPro" id="IPR006102">
    <property type="entry name" value="Ig-like_GH2"/>
</dbReference>
<dbReference type="Pfam" id="PF02836">
    <property type="entry name" value="Glyco_hydro_2_C"/>
    <property type="match status" value="1"/>
</dbReference>
<dbReference type="PANTHER" id="PTHR42732">
    <property type="entry name" value="BETA-GALACTOSIDASE"/>
    <property type="match status" value="1"/>
</dbReference>
<dbReference type="InterPro" id="IPR006103">
    <property type="entry name" value="Glyco_hydro_2_cat"/>
</dbReference>
<dbReference type="InterPro" id="IPR051913">
    <property type="entry name" value="GH2_Domain-Containing"/>
</dbReference>
<evidence type="ECO:0008006" key="9">
    <source>
        <dbReference type="Google" id="ProtNLM"/>
    </source>
</evidence>
<evidence type="ECO:0000313" key="8">
    <source>
        <dbReference type="Proteomes" id="UP001429357"/>
    </source>
</evidence>
<evidence type="ECO:0000259" key="4">
    <source>
        <dbReference type="Pfam" id="PF00703"/>
    </source>
</evidence>
<dbReference type="InterPro" id="IPR017853">
    <property type="entry name" value="GH"/>
</dbReference>
<evidence type="ECO:0000259" key="5">
    <source>
        <dbReference type="Pfam" id="PF02836"/>
    </source>
</evidence>
<name>A0ABV0EZJ5_9ENTE</name>
<feature type="domain" description="Glycosyl hydrolases family 2 sugar binding" evidence="6">
    <location>
        <begin position="23"/>
        <end position="176"/>
    </location>
</feature>
<keyword evidence="2" id="KW-0378">Hydrolase</keyword>
<gene>
    <name evidence="7" type="ORF">BAU18_000812</name>
</gene>
<dbReference type="Gene3D" id="2.60.120.260">
    <property type="entry name" value="Galactose-binding domain-like"/>
    <property type="match status" value="1"/>
</dbReference>
<comment type="caution">
    <text evidence="7">The sequence shown here is derived from an EMBL/GenBank/DDBJ whole genome shotgun (WGS) entry which is preliminary data.</text>
</comment>
<reference evidence="7" key="1">
    <citation type="submission" date="2016-06" db="EMBL/GenBank/DDBJ databases">
        <authorList>
            <person name="Van Tyne D."/>
        </authorList>
    </citation>
    <scope>NUCLEOTIDE SEQUENCE</scope>
    <source>
        <strain evidence="7">JM9A</strain>
    </source>
</reference>
<dbReference type="InterPro" id="IPR006104">
    <property type="entry name" value="Glyco_hydro_2_N"/>
</dbReference>
<dbReference type="RefSeq" id="WP_161870831.1">
    <property type="nucleotide sequence ID" value="NZ_MAEI02000001.1"/>
</dbReference>
<dbReference type="Pfam" id="PF02837">
    <property type="entry name" value="Glyco_hydro_2_N"/>
    <property type="match status" value="1"/>
</dbReference>
<comment type="similarity">
    <text evidence="1">Belongs to the glycosyl hydrolase 2 family.</text>
</comment>
<evidence type="ECO:0000313" key="7">
    <source>
        <dbReference type="EMBL" id="MEO1781233.1"/>
    </source>
</evidence>
<accession>A0ABV0EZJ5</accession>
<proteinExistence type="inferred from homology"/>
<dbReference type="InterPro" id="IPR013783">
    <property type="entry name" value="Ig-like_fold"/>
</dbReference>
<sequence>MTVSHTIPRPEHPQPQMLRDNWRNLNGPWRFAFDFGKSGQNRKFYEVTTTTPGPAPKPLATAENIFENQLTAPNQDPFDHEIIVPFCPESSLSGIGYPDFIPACWYQREIEITAEELALDEAGQRPTMRLHFGAVDYFCEVYVNGQSVGTHKGGYASFAFDIQDVLVSGVNTITVYAEDDTRSGRQPRGKQSGNFYSGGCDYTRTTGIWQTVWLEIMAASHVEEVQYFPNVAQTSVTMAVKTTGLPTEELTVAVSYQGRPMAETTVAVTGNFTTLTLPLAEEHLWEVGAGRLYDVTFRYGTDEVSSYFGLREVAMAGYKFLLNGQAVFQRTVLDQGFYPDGIYTAPTDEALQQDIQLALAAGFNGARLHEKAFEARFLYHADRAGYLVWGEMANWGLDLSQAANVYAFLPEWQELLARDFNHPAIVTWCPMNETWNYENRPQRNETLELVYRVTKQIDPTRPVIDTSGNYHVITDIYDIHDYCQDPAEFATHFDGEKWPNGVFRDEHDARQSYTKGQPINVSEYGGIKWDPASDPEKAWGYGDAPKTEAEFIARYQGLTDVLLDNPQIFGFCYTQLYDVEQERNGLYNYDRSEKFDMTLFKAINSRKAAIEE</sequence>
<evidence type="ECO:0000259" key="6">
    <source>
        <dbReference type="Pfam" id="PF02837"/>
    </source>
</evidence>
<keyword evidence="8" id="KW-1185">Reference proteome</keyword>
<dbReference type="Gene3D" id="3.20.20.80">
    <property type="entry name" value="Glycosidases"/>
    <property type="match status" value="1"/>
</dbReference>
<feature type="domain" description="Glycoside hydrolase family 2 catalytic" evidence="5">
    <location>
        <begin position="348"/>
        <end position="525"/>
    </location>
</feature>
<dbReference type="Gene3D" id="2.60.40.10">
    <property type="entry name" value="Immunoglobulins"/>
    <property type="match status" value="1"/>
</dbReference>
<keyword evidence="3" id="KW-0326">Glycosidase</keyword>
<protein>
    <recommendedName>
        <fullName evidence="9">Beta-galactosidase</fullName>
    </recommendedName>
</protein>
<dbReference type="Pfam" id="PF00703">
    <property type="entry name" value="Glyco_hydro_2"/>
    <property type="match status" value="1"/>
</dbReference>